<evidence type="ECO:0000313" key="1">
    <source>
        <dbReference type="EMBL" id="WAC02511.1"/>
    </source>
</evidence>
<accession>A0A9E8SDV6</accession>
<protein>
    <submittedName>
        <fullName evidence="1">Uncharacterized protein</fullName>
    </submittedName>
</protein>
<reference evidence="1" key="1">
    <citation type="submission" date="2022-11" db="EMBL/GenBank/DDBJ databases">
        <title>Lacinutrix neustonica HL-RS19T sp. nov., isolated from the surface microlayer sample of brackish Lake Shihwa.</title>
        <authorList>
            <person name="Choi J.Y."/>
            <person name="Hwang C.Y."/>
        </authorList>
    </citation>
    <scope>NUCLEOTIDE SEQUENCE</scope>
    <source>
        <strain evidence="1">HL-RS19</strain>
    </source>
</reference>
<dbReference type="Proteomes" id="UP001164705">
    <property type="component" value="Chromosome"/>
</dbReference>
<organism evidence="1 2">
    <name type="scientific">Lacinutrix neustonica</name>
    <dbReference type="NCBI Taxonomy" id="2980107"/>
    <lineage>
        <taxon>Bacteria</taxon>
        <taxon>Pseudomonadati</taxon>
        <taxon>Bacteroidota</taxon>
        <taxon>Flavobacteriia</taxon>
        <taxon>Flavobacteriales</taxon>
        <taxon>Flavobacteriaceae</taxon>
        <taxon>Lacinutrix</taxon>
    </lineage>
</organism>
<dbReference type="AlphaFoldDB" id="A0A9E8SDV6"/>
<sequence length="85" mass="10109">MKTRLQKKAQLEMALLLDLPLYEILTAFGIELKEKYFVKQNSYGLFDVRRRVLLFFSLRVGKNFPNKSEAVDYLLKFTNLENYLL</sequence>
<dbReference type="KEGG" id="lnu:N7U66_02010"/>
<gene>
    <name evidence="1" type="ORF">N7U66_02010</name>
</gene>
<proteinExistence type="predicted"/>
<keyword evidence="2" id="KW-1185">Reference proteome</keyword>
<name>A0A9E8SDV6_9FLAO</name>
<dbReference type="EMBL" id="CP113088">
    <property type="protein sequence ID" value="WAC02511.1"/>
    <property type="molecule type" value="Genomic_DNA"/>
</dbReference>
<evidence type="ECO:0000313" key="2">
    <source>
        <dbReference type="Proteomes" id="UP001164705"/>
    </source>
</evidence>
<dbReference type="RefSeq" id="WP_267677108.1">
    <property type="nucleotide sequence ID" value="NZ_CP113088.1"/>
</dbReference>